<dbReference type="AlphaFoldDB" id="A0A7V7PRC6"/>
<dbReference type="SUPFAM" id="SSF82771">
    <property type="entry name" value="GIY-YIG endonuclease"/>
    <property type="match status" value="1"/>
</dbReference>
<evidence type="ECO:0000256" key="1">
    <source>
        <dbReference type="ARBA" id="ARBA00007435"/>
    </source>
</evidence>
<dbReference type="CDD" id="cd10456">
    <property type="entry name" value="GIY-YIG_UPF0213"/>
    <property type="match status" value="1"/>
</dbReference>
<accession>A0A7V7PRC6</accession>
<dbReference type="InterPro" id="IPR000305">
    <property type="entry name" value="GIY-YIG_endonuc"/>
</dbReference>
<dbReference type="Pfam" id="PF01541">
    <property type="entry name" value="GIY-YIG"/>
    <property type="match status" value="1"/>
</dbReference>
<reference evidence="4 5" key="1">
    <citation type="submission" date="2019-09" db="EMBL/GenBank/DDBJ databases">
        <title>YIM 132180 draft genome.</title>
        <authorList>
            <person name="Zhang K."/>
        </authorList>
    </citation>
    <scope>NUCLEOTIDE SEQUENCE [LARGE SCALE GENOMIC DNA]</scope>
    <source>
        <strain evidence="4 5">YIM 132180</strain>
    </source>
</reference>
<evidence type="ECO:0000259" key="3">
    <source>
        <dbReference type="PROSITE" id="PS50164"/>
    </source>
</evidence>
<dbReference type="Proteomes" id="UP000432089">
    <property type="component" value="Unassembled WGS sequence"/>
</dbReference>
<organism evidence="4 5">
    <name type="scientific">Plantimonas leprariae</name>
    <dbReference type="NCBI Taxonomy" id="2615207"/>
    <lineage>
        <taxon>Bacteria</taxon>
        <taxon>Pseudomonadati</taxon>
        <taxon>Pseudomonadota</taxon>
        <taxon>Alphaproteobacteria</taxon>
        <taxon>Hyphomicrobiales</taxon>
        <taxon>Aurantimonadaceae</taxon>
        <taxon>Plantimonas</taxon>
    </lineage>
</organism>
<dbReference type="InterPro" id="IPR050190">
    <property type="entry name" value="UPF0213_domain"/>
</dbReference>
<evidence type="ECO:0000256" key="2">
    <source>
        <dbReference type="SAM" id="MobiDB-lite"/>
    </source>
</evidence>
<evidence type="ECO:0000313" key="4">
    <source>
        <dbReference type="EMBL" id="KAB0681256.1"/>
    </source>
</evidence>
<feature type="region of interest" description="Disordered" evidence="2">
    <location>
        <begin position="114"/>
        <end position="137"/>
    </location>
</feature>
<dbReference type="PANTHER" id="PTHR34477:SF1">
    <property type="entry name" value="UPF0213 PROTEIN YHBQ"/>
    <property type="match status" value="1"/>
</dbReference>
<comment type="caution">
    <text evidence="4">The sequence shown here is derived from an EMBL/GenBank/DDBJ whole genome shotgun (WGS) entry which is preliminary data.</text>
</comment>
<name>A0A7V7PRC6_9HYPH</name>
<dbReference type="PROSITE" id="PS50164">
    <property type="entry name" value="GIY_YIG"/>
    <property type="match status" value="1"/>
</dbReference>
<gene>
    <name evidence="4" type="ORF">F6X38_05020</name>
</gene>
<evidence type="ECO:0000313" key="5">
    <source>
        <dbReference type="Proteomes" id="UP000432089"/>
    </source>
</evidence>
<comment type="similarity">
    <text evidence="1">Belongs to the UPF0213 family.</text>
</comment>
<keyword evidence="5" id="KW-1185">Reference proteome</keyword>
<dbReference type="InterPro" id="IPR035901">
    <property type="entry name" value="GIY-YIG_endonuc_sf"/>
</dbReference>
<dbReference type="Gene3D" id="3.40.1440.10">
    <property type="entry name" value="GIY-YIG endonuclease"/>
    <property type="match status" value="1"/>
</dbReference>
<protein>
    <submittedName>
        <fullName evidence="4">GIY-YIG nuclease family protein</fullName>
    </submittedName>
</protein>
<dbReference type="PANTHER" id="PTHR34477">
    <property type="entry name" value="UPF0213 PROTEIN YHBQ"/>
    <property type="match status" value="1"/>
</dbReference>
<feature type="domain" description="GIY-YIG" evidence="3">
    <location>
        <begin position="2"/>
        <end position="78"/>
    </location>
</feature>
<feature type="compositionally biased region" description="Polar residues" evidence="2">
    <location>
        <begin position="122"/>
        <end position="137"/>
    </location>
</feature>
<sequence>MLEATVYILRCADGSYYTGLTKQPIESRVWEHNEGIYEGFTKRRRPVTLVFTETYDRMLDAIAREKQIKGWSRAKKEALIALDYKALPALSRNRQEQAVSTAPSPFPHAELVEASGKVPAYSDTQHASRVDPSTGSG</sequence>
<dbReference type="EMBL" id="VZDO01000003">
    <property type="protein sequence ID" value="KAB0681256.1"/>
    <property type="molecule type" value="Genomic_DNA"/>
</dbReference>
<proteinExistence type="inferred from homology"/>